<dbReference type="PROSITE" id="PS50919">
    <property type="entry name" value="MIR"/>
    <property type="match status" value="3"/>
</dbReference>
<feature type="domain" description="MIR" evidence="16">
    <location>
        <begin position="395"/>
        <end position="451"/>
    </location>
</feature>
<accession>A0A1Y1XHP3</accession>
<evidence type="ECO:0000256" key="15">
    <source>
        <dbReference type="SAM" id="MobiDB-lite"/>
    </source>
</evidence>
<keyword evidence="5 14" id="KW-0328">Glycosyltransferase</keyword>
<dbReference type="STRING" id="1754192.A0A1Y1XHP3"/>
<sequence length="745" mass="85063">MDIMEEQELRKRINIPGKEEATAEETQPLIQDDDDKKLKEKNTAAAKAKAETNKQLIIIGVITALSLFTRYYKISKADIVIWDEAHFGSFGSEYIKRTFYFDVHPPLGKMLIGLAGWLCGYDGQFDWDSAKKFPENLNYTFMRVFCATFGAMMAPLAYLTARELHFSQLTCIAVSLMVICENAFLTISKFVLLDPILLYFTAQTFYFLARLRNARKNPFSLNWWLTLAGTGASLGCVVSVKWVGLFSIALVGLYTIWELWDYLGKKGVSASDYCLHWIGRIICLIIIPVGIYMFNFYLHFTILSKSGSGDANMSSLFQSGLEGIDFSQNPLDVAFNSKVTIKSTSYGGGLLHSHVQRYPTGSEQQQVTLYGYKDGNNEWYIKKPWTEEQVPDDKIEYVKDGDIIRLVHAETKRNLHSHNIRAPVSKKFNEVSGYGNSTIGDANDLWKVEIVKDQYDSKSNTIHALFTTFRLRHVQSGCLLQASGASYPEWGFKQAEVVCDMHGKNTAAKNIWNVESHWNDLLPAAPVKTFRSSFLSNFIDLNVAMWTTNNSLTPDEDKEPDRITSEAWQWPLALVGVRICGFGDEDIKFYLMGNPLTWWTFFVCIIFVGLLSGIYILLRKCHVSSWTENDWDDYVYTALITIGGWALHYFPSFLMGRVLYLHHYFPAVYFGIFIIGFTLEHIGSYFKPRTLVTNILVGIYLIVNICFFLYFVPLCYGYYGPSSNMKSKQWLRLWSMADEDGYDNN</sequence>
<comment type="pathway">
    <text evidence="2 14">Protein modification; protein glycosylation.</text>
</comment>
<evidence type="ECO:0000256" key="8">
    <source>
        <dbReference type="ARBA" id="ARBA00022737"/>
    </source>
</evidence>
<keyword evidence="10 14" id="KW-1133">Transmembrane helix</keyword>
<evidence type="ECO:0000256" key="6">
    <source>
        <dbReference type="ARBA" id="ARBA00022679"/>
    </source>
</evidence>
<dbReference type="Gene3D" id="2.80.10.50">
    <property type="match status" value="1"/>
</dbReference>
<dbReference type="EMBL" id="MCFG01000039">
    <property type="protein sequence ID" value="ORX85212.1"/>
    <property type="molecule type" value="Genomic_DNA"/>
</dbReference>
<evidence type="ECO:0000256" key="3">
    <source>
        <dbReference type="ARBA" id="ARBA00007222"/>
    </source>
</evidence>
<reference evidence="17 18" key="1">
    <citation type="submission" date="2016-08" db="EMBL/GenBank/DDBJ databases">
        <title>A Parts List for Fungal Cellulosomes Revealed by Comparative Genomics.</title>
        <authorList>
            <consortium name="DOE Joint Genome Institute"/>
            <person name="Haitjema C.H."/>
            <person name="Gilmore S.P."/>
            <person name="Henske J.K."/>
            <person name="Solomon K.V."/>
            <person name="De Groot R."/>
            <person name="Kuo A."/>
            <person name="Mondo S.J."/>
            <person name="Salamov A.A."/>
            <person name="Labutti K."/>
            <person name="Zhao Z."/>
            <person name="Chiniquy J."/>
            <person name="Barry K."/>
            <person name="Brewer H.M."/>
            <person name="Purvine S.O."/>
            <person name="Wright A.T."/>
            <person name="Boxma B."/>
            <person name="Van Alen T."/>
            <person name="Hackstein J.H."/>
            <person name="Baker S.E."/>
            <person name="Grigoriev I.V."/>
            <person name="O'Malley M.A."/>
        </authorList>
    </citation>
    <scope>NUCLEOTIDE SEQUENCE [LARGE SCALE GENOMIC DNA]</scope>
    <source>
        <strain evidence="17 18">S4</strain>
    </source>
</reference>
<evidence type="ECO:0000259" key="16">
    <source>
        <dbReference type="PROSITE" id="PS50919"/>
    </source>
</evidence>
<evidence type="ECO:0000256" key="4">
    <source>
        <dbReference type="ARBA" id="ARBA00012839"/>
    </source>
</evidence>
<dbReference type="OrthoDB" id="292747at2759"/>
<dbReference type="Pfam" id="PF02815">
    <property type="entry name" value="MIR"/>
    <property type="match status" value="1"/>
</dbReference>
<dbReference type="FunFam" id="2.80.10.50:FF:000012">
    <property type="entry name" value="Protein O-mannosyl-transferase 1"/>
    <property type="match status" value="1"/>
</dbReference>
<evidence type="ECO:0000256" key="2">
    <source>
        <dbReference type="ARBA" id="ARBA00004922"/>
    </source>
</evidence>
<evidence type="ECO:0000256" key="5">
    <source>
        <dbReference type="ARBA" id="ARBA00022676"/>
    </source>
</evidence>
<dbReference type="Pfam" id="PF02366">
    <property type="entry name" value="PMT"/>
    <property type="match status" value="1"/>
</dbReference>
<dbReference type="SMART" id="SM00472">
    <property type="entry name" value="MIR"/>
    <property type="match status" value="3"/>
</dbReference>
<evidence type="ECO:0000256" key="10">
    <source>
        <dbReference type="ARBA" id="ARBA00022989"/>
    </source>
</evidence>
<dbReference type="EC" id="2.4.1.109" evidence="4 14"/>
<dbReference type="InterPro" id="IPR027005">
    <property type="entry name" value="PMT-like"/>
</dbReference>
<evidence type="ECO:0000256" key="11">
    <source>
        <dbReference type="ARBA" id="ARBA00023136"/>
    </source>
</evidence>
<comment type="similarity">
    <text evidence="3 14">Belongs to the glycosyltransferase 39 family.</text>
</comment>
<feature type="domain" description="MIR" evidence="16">
    <location>
        <begin position="459"/>
        <end position="517"/>
    </location>
</feature>
<evidence type="ECO:0000256" key="14">
    <source>
        <dbReference type="RuleBase" id="RU367007"/>
    </source>
</evidence>
<dbReference type="GO" id="GO:0004169">
    <property type="term" value="F:dolichyl-phosphate-mannose-protein mannosyltransferase activity"/>
    <property type="evidence" value="ECO:0007669"/>
    <property type="project" value="UniProtKB-UniRule"/>
</dbReference>
<protein>
    <recommendedName>
        <fullName evidence="4 14">Dolichyl-phosphate-mannose--protein mannosyltransferase</fullName>
        <ecNumber evidence="4 14">2.4.1.109</ecNumber>
    </recommendedName>
</protein>
<keyword evidence="6 14" id="KW-0808">Transferase</keyword>
<dbReference type="PANTHER" id="PTHR10050">
    <property type="entry name" value="DOLICHYL-PHOSPHATE-MANNOSE--PROTEIN MANNOSYLTRANSFERASE"/>
    <property type="match status" value="1"/>
</dbReference>
<feature type="compositionally biased region" description="Basic and acidic residues" evidence="15">
    <location>
        <begin position="7"/>
        <end position="21"/>
    </location>
</feature>
<comment type="catalytic activity">
    <reaction evidence="12 14">
        <text>a di-trans,poly-cis-dolichyl beta-D-mannosyl phosphate + L-threonyl-[protein] = 3-O-(alpha-D-mannosyl)-L-threonyl-[protein] + a di-trans,poly-cis-dolichyl phosphate + H(+)</text>
        <dbReference type="Rhea" id="RHEA:53396"/>
        <dbReference type="Rhea" id="RHEA-COMP:11060"/>
        <dbReference type="Rhea" id="RHEA-COMP:13547"/>
        <dbReference type="Rhea" id="RHEA-COMP:19498"/>
        <dbReference type="Rhea" id="RHEA-COMP:19501"/>
        <dbReference type="ChEBI" id="CHEBI:15378"/>
        <dbReference type="ChEBI" id="CHEBI:30013"/>
        <dbReference type="ChEBI" id="CHEBI:57683"/>
        <dbReference type="ChEBI" id="CHEBI:58211"/>
        <dbReference type="ChEBI" id="CHEBI:137323"/>
        <dbReference type="EC" id="2.4.1.109"/>
    </reaction>
</comment>
<feature type="transmembrane region" description="Helical" evidence="14">
    <location>
        <begin position="190"/>
        <end position="209"/>
    </location>
</feature>
<feature type="transmembrane region" description="Helical" evidence="14">
    <location>
        <begin position="230"/>
        <end position="257"/>
    </location>
</feature>
<comment type="function">
    <text evidence="14">Transfers mannose from Dol-P-mannose to Ser or Thr residues on proteins.</text>
</comment>
<dbReference type="Pfam" id="PF16192">
    <property type="entry name" value="PMT_4TMC"/>
    <property type="match status" value="1"/>
</dbReference>
<evidence type="ECO:0000256" key="12">
    <source>
        <dbReference type="ARBA" id="ARBA00045085"/>
    </source>
</evidence>
<keyword evidence="9 14" id="KW-0256">Endoplasmic reticulum</keyword>
<reference evidence="17 18" key="2">
    <citation type="submission" date="2016-08" db="EMBL/GenBank/DDBJ databases">
        <title>Pervasive Adenine N6-methylation of Active Genes in Fungi.</title>
        <authorList>
            <consortium name="DOE Joint Genome Institute"/>
            <person name="Mondo S.J."/>
            <person name="Dannebaum R.O."/>
            <person name="Kuo R.C."/>
            <person name="Labutti K."/>
            <person name="Haridas S."/>
            <person name="Kuo A."/>
            <person name="Salamov A."/>
            <person name="Ahrendt S.R."/>
            <person name="Lipzen A."/>
            <person name="Sullivan W."/>
            <person name="Andreopoulos W.B."/>
            <person name="Clum A."/>
            <person name="Lindquist E."/>
            <person name="Daum C."/>
            <person name="Ramamoorthy G.K."/>
            <person name="Gryganskyi A."/>
            <person name="Culley D."/>
            <person name="Magnuson J.K."/>
            <person name="James T.Y."/>
            <person name="O'Malley M.A."/>
            <person name="Stajich J.E."/>
            <person name="Spatafora J.W."/>
            <person name="Visel A."/>
            <person name="Grigoriev I.V."/>
        </authorList>
    </citation>
    <scope>NUCLEOTIDE SEQUENCE [LARGE SCALE GENOMIC DNA]</scope>
    <source>
        <strain evidence="17 18">S4</strain>
    </source>
</reference>
<feature type="transmembrane region" description="Helical" evidence="14">
    <location>
        <begin position="667"/>
        <end position="686"/>
    </location>
</feature>
<keyword evidence="11 14" id="KW-0472">Membrane</keyword>
<evidence type="ECO:0000256" key="9">
    <source>
        <dbReference type="ARBA" id="ARBA00022824"/>
    </source>
</evidence>
<proteinExistence type="inferred from homology"/>
<feature type="transmembrane region" description="Helical" evidence="14">
    <location>
        <begin position="634"/>
        <end position="655"/>
    </location>
</feature>
<feature type="transmembrane region" description="Helical" evidence="14">
    <location>
        <begin position="596"/>
        <end position="618"/>
    </location>
</feature>
<dbReference type="PANTHER" id="PTHR10050:SF46">
    <property type="entry name" value="PROTEIN O-MANNOSYL-TRANSFERASE 2"/>
    <property type="match status" value="1"/>
</dbReference>
<dbReference type="InterPro" id="IPR032421">
    <property type="entry name" value="PMT_4TMC"/>
</dbReference>
<feature type="transmembrane region" description="Helical" evidence="14">
    <location>
        <begin position="698"/>
        <end position="719"/>
    </location>
</feature>
<keyword evidence="8" id="KW-0677">Repeat</keyword>
<comment type="catalytic activity">
    <reaction evidence="13 14">
        <text>a di-trans,poly-cis-dolichyl beta-D-mannosyl phosphate + L-seryl-[protein] = 3-O-(alpha-D-mannosyl)-L-seryl-[protein] + a di-trans,poly-cis-dolichyl phosphate + H(+)</text>
        <dbReference type="Rhea" id="RHEA:17377"/>
        <dbReference type="Rhea" id="RHEA-COMP:9863"/>
        <dbReference type="Rhea" id="RHEA-COMP:13546"/>
        <dbReference type="Rhea" id="RHEA-COMP:19498"/>
        <dbReference type="Rhea" id="RHEA-COMP:19501"/>
        <dbReference type="ChEBI" id="CHEBI:15378"/>
        <dbReference type="ChEBI" id="CHEBI:29999"/>
        <dbReference type="ChEBI" id="CHEBI:57683"/>
        <dbReference type="ChEBI" id="CHEBI:58211"/>
        <dbReference type="ChEBI" id="CHEBI:137321"/>
        <dbReference type="EC" id="2.4.1.109"/>
    </reaction>
</comment>
<name>A0A1Y1XHP3_9FUNG</name>
<evidence type="ECO:0000256" key="7">
    <source>
        <dbReference type="ARBA" id="ARBA00022692"/>
    </source>
</evidence>
<evidence type="ECO:0000256" key="13">
    <source>
        <dbReference type="ARBA" id="ARBA00045102"/>
    </source>
</evidence>
<evidence type="ECO:0000256" key="1">
    <source>
        <dbReference type="ARBA" id="ARBA00004477"/>
    </source>
</evidence>
<dbReference type="AlphaFoldDB" id="A0A1Y1XHP3"/>
<dbReference type="InterPro" id="IPR016093">
    <property type="entry name" value="MIR_motif"/>
</dbReference>
<dbReference type="InterPro" id="IPR036300">
    <property type="entry name" value="MIR_dom_sf"/>
</dbReference>
<organism evidence="17 18">
    <name type="scientific">Anaeromyces robustus</name>
    <dbReference type="NCBI Taxonomy" id="1754192"/>
    <lineage>
        <taxon>Eukaryota</taxon>
        <taxon>Fungi</taxon>
        <taxon>Fungi incertae sedis</taxon>
        <taxon>Chytridiomycota</taxon>
        <taxon>Chytridiomycota incertae sedis</taxon>
        <taxon>Neocallimastigomycetes</taxon>
        <taxon>Neocallimastigales</taxon>
        <taxon>Neocallimastigaceae</taxon>
        <taxon>Anaeromyces</taxon>
    </lineage>
</organism>
<evidence type="ECO:0000313" key="18">
    <source>
        <dbReference type="Proteomes" id="UP000193944"/>
    </source>
</evidence>
<gene>
    <name evidence="17" type="ORF">BCR32DRAFT_276511</name>
</gene>
<dbReference type="SUPFAM" id="SSF82109">
    <property type="entry name" value="MIR domain"/>
    <property type="match status" value="1"/>
</dbReference>
<feature type="region of interest" description="Disordered" evidence="15">
    <location>
        <begin position="1"/>
        <end position="35"/>
    </location>
</feature>
<evidence type="ECO:0000313" key="17">
    <source>
        <dbReference type="EMBL" id="ORX85212.1"/>
    </source>
</evidence>
<feature type="transmembrane region" description="Helical" evidence="14">
    <location>
        <begin position="277"/>
        <end position="298"/>
    </location>
</feature>
<comment type="caution">
    <text evidence="17">The sequence shown here is derived from an EMBL/GenBank/DDBJ whole genome shotgun (WGS) entry which is preliminary data.</text>
</comment>
<dbReference type="UniPathway" id="UPA00378"/>
<keyword evidence="7 14" id="KW-0812">Transmembrane</keyword>
<dbReference type="GO" id="GO:0005789">
    <property type="term" value="C:endoplasmic reticulum membrane"/>
    <property type="evidence" value="ECO:0007669"/>
    <property type="project" value="UniProtKB-SubCell"/>
</dbReference>
<comment type="subcellular location">
    <subcellularLocation>
        <location evidence="1 14">Endoplasmic reticulum membrane</location>
        <topology evidence="1 14">Multi-pass membrane protein</topology>
    </subcellularLocation>
</comment>
<feature type="transmembrane region" description="Helical" evidence="14">
    <location>
        <begin position="141"/>
        <end position="159"/>
    </location>
</feature>
<keyword evidence="18" id="KW-1185">Reference proteome</keyword>
<dbReference type="Proteomes" id="UP000193944">
    <property type="component" value="Unassembled WGS sequence"/>
</dbReference>
<dbReference type="InterPro" id="IPR003342">
    <property type="entry name" value="ArnT-like_N"/>
</dbReference>
<feature type="domain" description="MIR" evidence="16">
    <location>
        <begin position="330"/>
        <end position="384"/>
    </location>
</feature>